<organism evidence="5 6">
    <name type="scientific">Brevundimonas subvibrioides</name>
    <dbReference type="NCBI Taxonomy" id="74313"/>
    <lineage>
        <taxon>Bacteria</taxon>
        <taxon>Pseudomonadati</taxon>
        <taxon>Pseudomonadota</taxon>
        <taxon>Alphaproteobacteria</taxon>
        <taxon>Caulobacterales</taxon>
        <taxon>Caulobacteraceae</taxon>
        <taxon>Brevundimonas</taxon>
    </lineage>
</organism>
<comment type="function">
    <text evidence="1">Probable oxidoreductase that may play a role as regulator of mitochondrial function.</text>
</comment>
<dbReference type="PANTHER" id="PTHR10668">
    <property type="entry name" value="PHYTOENE DEHYDROGENASE"/>
    <property type="match status" value="1"/>
</dbReference>
<dbReference type="SUPFAM" id="SSF51905">
    <property type="entry name" value="FAD/NAD(P)-binding domain"/>
    <property type="match status" value="1"/>
</dbReference>
<dbReference type="PANTHER" id="PTHR10668:SF103">
    <property type="entry name" value="PYRIDINE NUCLEOTIDE-DISULFIDE OXIDOREDUCTASE DOMAIN-CONTAINING PROTEIN 2"/>
    <property type="match status" value="1"/>
</dbReference>
<dbReference type="GO" id="GO:0016491">
    <property type="term" value="F:oxidoreductase activity"/>
    <property type="evidence" value="ECO:0007669"/>
    <property type="project" value="InterPro"/>
</dbReference>
<dbReference type="Gene3D" id="3.50.50.60">
    <property type="entry name" value="FAD/NAD(P)-binding domain"/>
    <property type="match status" value="2"/>
</dbReference>
<feature type="domain" description="Amine oxidase" evidence="4">
    <location>
        <begin position="17"/>
        <end position="331"/>
    </location>
</feature>
<evidence type="ECO:0000256" key="2">
    <source>
        <dbReference type="ARBA" id="ARBA00038825"/>
    </source>
</evidence>
<proteinExistence type="predicted"/>
<dbReference type="InterPro" id="IPR036188">
    <property type="entry name" value="FAD/NAD-bd_sf"/>
</dbReference>
<dbReference type="InterPro" id="IPR002937">
    <property type="entry name" value="Amino_oxidase"/>
</dbReference>
<dbReference type="Proteomes" id="UP000215595">
    <property type="component" value="Unassembled WGS sequence"/>
</dbReference>
<evidence type="ECO:0000259" key="4">
    <source>
        <dbReference type="Pfam" id="PF01593"/>
    </source>
</evidence>
<sequence>MARADTDVVIIGGGHNGLVCAFYLARAGLKVVVLERRDIVGGAAVTETFHPGFRNSTASYTVSLLNPRVIADMNLARHGLRVVERRVSNFLPLPDGRFLEAGEGRTGASVARFSVRDADRLPEYERRLEAVADVLRDLVLKAPPNLPEGGLAEALPELLRSASVARRLGGLDLTSRRDVLDLFTKSAGDWLDGWFESDPIKALFGFDSVVGHYASPYTPGSAYVLLHHVFGEVNGKRGAWGHALGGMGVITQAMASACRERGVDIRTGVEVSEVVTERGRAVGVVTATGDALRARAVVANVHPRLLFDRMVDPAVVPPDFTERMARYASGSGTFRMNVALSELPRFTALPEPGGHLTAGIILAPSLAYMDRAHAEARLSGWSSRPIIEMLIPSTLDNSLAPAGAHVASLFCQHVAPVLSDGRTWDDHGGTVADLMIDTIEGWAPGFKASVVGCMALTPLDLERRFGLIGGDIFHGRLTLDQLFSARPVLGHADYRMPVPGLFLCGSGAHPGGGVTGAPGHNAAHAVLKRIRRR</sequence>
<accession>A0A258FP18</accession>
<evidence type="ECO:0000256" key="3">
    <source>
        <dbReference type="ARBA" id="ARBA00040298"/>
    </source>
</evidence>
<dbReference type="AlphaFoldDB" id="A0A258FP18"/>
<evidence type="ECO:0000256" key="1">
    <source>
        <dbReference type="ARBA" id="ARBA00037217"/>
    </source>
</evidence>
<evidence type="ECO:0000313" key="6">
    <source>
        <dbReference type="Proteomes" id="UP000215595"/>
    </source>
</evidence>
<dbReference type="EMBL" id="NCEB01000010">
    <property type="protein sequence ID" value="OYX34251.1"/>
    <property type="molecule type" value="Genomic_DNA"/>
</dbReference>
<protein>
    <recommendedName>
        <fullName evidence="3">Pyridine nucleotide-disulfide oxidoreductase domain-containing protein 2</fullName>
    </recommendedName>
</protein>
<reference evidence="5 6" key="1">
    <citation type="submission" date="2017-03" db="EMBL/GenBank/DDBJ databases">
        <title>Lifting the veil on microbial sulfur biogeochemistry in mining wastewaters.</title>
        <authorList>
            <person name="Kantor R.S."/>
            <person name="Colenbrander Nelson T."/>
            <person name="Marshall S."/>
            <person name="Bennett D."/>
            <person name="Apte S."/>
            <person name="Camacho D."/>
            <person name="Thomas B.C."/>
            <person name="Warren L.A."/>
            <person name="Banfield J.F."/>
        </authorList>
    </citation>
    <scope>NUCLEOTIDE SEQUENCE [LARGE SCALE GENOMIC DNA]</scope>
    <source>
        <strain evidence="5">32-69-9</strain>
    </source>
</reference>
<dbReference type="Pfam" id="PF01593">
    <property type="entry name" value="Amino_oxidase"/>
    <property type="match status" value="1"/>
</dbReference>
<comment type="caution">
    <text evidence="5">The sequence shown here is derived from an EMBL/GenBank/DDBJ whole genome shotgun (WGS) entry which is preliminary data.</text>
</comment>
<name>A0A258FP18_9CAUL</name>
<evidence type="ECO:0000313" key="5">
    <source>
        <dbReference type="EMBL" id="OYX34251.1"/>
    </source>
</evidence>
<gene>
    <name evidence="5" type="ORF">B7Z01_06770</name>
</gene>
<comment type="subunit">
    <text evidence="2">Interacts with COX5B; this interaction may contribute to localize PYROXD2 to the inner face of the inner mitochondrial membrane.</text>
</comment>